<dbReference type="PANTHER" id="PTHR45947">
    <property type="entry name" value="SULFOQUINOVOSYL TRANSFERASE SQD2"/>
    <property type="match status" value="1"/>
</dbReference>
<dbReference type="EMBL" id="DSUH01000186">
    <property type="protein sequence ID" value="HGU32759.1"/>
    <property type="molecule type" value="Genomic_DNA"/>
</dbReference>
<dbReference type="PANTHER" id="PTHR45947:SF3">
    <property type="entry name" value="SULFOQUINOVOSYL TRANSFERASE SQD2"/>
    <property type="match status" value="1"/>
</dbReference>
<feature type="domain" description="Glycosyl transferase family 1" evidence="1">
    <location>
        <begin position="232"/>
        <end position="395"/>
    </location>
</feature>
<dbReference type="SUPFAM" id="SSF53756">
    <property type="entry name" value="UDP-Glycosyltransferase/glycogen phosphorylase"/>
    <property type="match status" value="1"/>
</dbReference>
<organism evidence="3">
    <name type="scientific">Desulfatirhabdium butyrativorans</name>
    <dbReference type="NCBI Taxonomy" id="340467"/>
    <lineage>
        <taxon>Bacteria</taxon>
        <taxon>Pseudomonadati</taxon>
        <taxon>Thermodesulfobacteriota</taxon>
        <taxon>Desulfobacteria</taxon>
        <taxon>Desulfobacterales</taxon>
        <taxon>Desulfatirhabdiaceae</taxon>
        <taxon>Desulfatirhabdium</taxon>
    </lineage>
</organism>
<comment type="caution">
    <text evidence="3">The sequence shown here is derived from an EMBL/GenBank/DDBJ whole genome shotgun (WGS) entry which is preliminary data.</text>
</comment>
<sequence>MRPQLFPLVSGDTHYPMNVLHVLNDSIPLISGYSSRAKAIVTEQAQLGMHPVVVTSVRQGPTPEAVESIDGTPYYRTMVPDWLSSWMRRLGPLGIGVETALLERRIRAILRKEAIDIIHAHSPVLCAFPAWIAARRFDLPFVYEIRAFWEDAAVDRGRTKEGDLRYRLTRGLETAIIRRADKIVVICEGLKRDIIARGGVPPSAIHVVRNGVDVRRFAPQPKDEALAARLGLEDAVVVGFVGTFYAFEGLSLLIEALERLMEDHPRLFGLIVGYGQTEAALKRRVESSRFRSRFHLPGKVPRDEVAAYYSLIDVCVYPRERRRITELVTPLKPLEAMAMQKVVVASDVGGLRELVHEGENGFLFRAGDASDLVRVLRRLLERRETWLQIGRSARQSVIDRHRWDDLCQEYRRVYADMMRHDIRRTP</sequence>
<dbReference type="AlphaFoldDB" id="A0A7C4MT88"/>
<dbReference type="InterPro" id="IPR024004">
    <property type="entry name" value="PEP-CTERM/XrtA_GlycosylTrfase"/>
</dbReference>
<reference evidence="3" key="1">
    <citation type="journal article" date="2020" name="mSystems">
        <title>Genome- and Community-Level Interaction Insights into Carbon Utilization and Element Cycling Functions of Hydrothermarchaeota in Hydrothermal Sediment.</title>
        <authorList>
            <person name="Zhou Z."/>
            <person name="Liu Y."/>
            <person name="Xu W."/>
            <person name="Pan J."/>
            <person name="Luo Z.H."/>
            <person name="Li M."/>
        </authorList>
    </citation>
    <scope>NUCLEOTIDE SEQUENCE [LARGE SCALE GENOMIC DNA]</scope>
    <source>
        <strain evidence="3">SpSt-477</strain>
    </source>
</reference>
<gene>
    <name evidence="3" type="ORF">ENS29_07880</name>
</gene>
<dbReference type="InterPro" id="IPR050194">
    <property type="entry name" value="Glycosyltransferase_grp1"/>
</dbReference>
<evidence type="ECO:0000259" key="2">
    <source>
        <dbReference type="Pfam" id="PF13579"/>
    </source>
</evidence>
<dbReference type="InterPro" id="IPR001296">
    <property type="entry name" value="Glyco_trans_1"/>
</dbReference>
<proteinExistence type="predicted"/>
<dbReference type="CDD" id="cd03794">
    <property type="entry name" value="GT4_WbuB-like"/>
    <property type="match status" value="1"/>
</dbReference>
<protein>
    <submittedName>
        <fullName evidence="3">Glycosyltransferase, exosortase A system-associated</fullName>
    </submittedName>
</protein>
<dbReference type="NCBIfam" id="TIGR04063">
    <property type="entry name" value="stp3"/>
    <property type="match status" value="1"/>
</dbReference>
<accession>A0A7C4MT88</accession>
<name>A0A7C4MT88_9BACT</name>
<feature type="domain" description="Glycosyltransferase subfamily 4-like N-terminal" evidence="2">
    <location>
        <begin position="32"/>
        <end position="211"/>
    </location>
</feature>
<evidence type="ECO:0000259" key="1">
    <source>
        <dbReference type="Pfam" id="PF00534"/>
    </source>
</evidence>
<dbReference type="Pfam" id="PF00534">
    <property type="entry name" value="Glycos_transf_1"/>
    <property type="match status" value="1"/>
</dbReference>
<dbReference type="Pfam" id="PF13579">
    <property type="entry name" value="Glyco_trans_4_4"/>
    <property type="match status" value="1"/>
</dbReference>
<dbReference type="GO" id="GO:0016757">
    <property type="term" value="F:glycosyltransferase activity"/>
    <property type="evidence" value="ECO:0007669"/>
    <property type="project" value="InterPro"/>
</dbReference>
<dbReference type="Gene3D" id="3.40.50.2000">
    <property type="entry name" value="Glycogen Phosphorylase B"/>
    <property type="match status" value="2"/>
</dbReference>
<keyword evidence="3" id="KW-0808">Transferase</keyword>
<evidence type="ECO:0000313" key="3">
    <source>
        <dbReference type="EMBL" id="HGU32759.1"/>
    </source>
</evidence>
<dbReference type="InterPro" id="IPR028098">
    <property type="entry name" value="Glyco_trans_4-like_N"/>
</dbReference>